<dbReference type="GO" id="GO:0009435">
    <property type="term" value="P:NAD+ biosynthetic process"/>
    <property type="evidence" value="ECO:0007669"/>
    <property type="project" value="UniProtKB-UniRule"/>
</dbReference>
<keyword evidence="2 6" id="KW-0662">Pyridine nucleotide biosynthesis</keyword>
<dbReference type="GO" id="GO:0033735">
    <property type="term" value="F:aspartate dehydrogenase [NAD(P)+] activity"/>
    <property type="evidence" value="ECO:0007669"/>
    <property type="project" value="UniProtKB-EC"/>
</dbReference>
<protein>
    <recommendedName>
        <fullName evidence="6">L-aspartate dehydrogenase</fullName>
        <ecNumber evidence="6">1.4.1.21</ecNumber>
    </recommendedName>
</protein>
<feature type="binding site" evidence="6">
    <location>
        <position position="119"/>
    </location>
    <ligand>
        <name>NAD(+)</name>
        <dbReference type="ChEBI" id="CHEBI:57540"/>
    </ligand>
</feature>
<evidence type="ECO:0000313" key="11">
    <source>
        <dbReference type="Proteomes" id="UP000069850"/>
    </source>
</evidence>
<organism evidence="9 11">
    <name type="scientific">Methanoculleus bourgensis</name>
    <dbReference type="NCBI Taxonomy" id="83986"/>
    <lineage>
        <taxon>Archaea</taxon>
        <taxon>Methanobacteriati</taxon>
        <taxon>Methanobacteriota</taxon>
        <taxon>Stenosarchaea group</taxon>
        <taxon>Methanomicrobia</taxon>
        <taxon>Methanomicrobiales</taxon>
        <taxon>Methanomicrobiaceae</taxon>
        <taxon>Methanoculleus</taxon>
    </lineage>
</organism>
<dbReference type="SUPFAM" id="SSF51735">
    <property type="entry name" value="NAD(P)-binding Rossmann-fold domains"/>
    <property type="match status" value="1"/>
</dbReference>
<comment type="similarity">
    <text evidence="1 6">Belongs to the L-aspartate dehydrogenase family.</text>
</comment>
<keyword evidence="3 6" id="KW-0521">NADP</keyword>
<dbReference type="SUPFAM" id="SSF55347">
    <property type="entry name" value="Glyceraldehyde-3-phosphate dehydrogenase-like, C-terminal domain"/>
    <property type="match status" value="1"/>
</dbReference>
<accession>A0A0X3BJN0</accession>
<dbReference type="Proteomes" id="UP000737555">
    <property type="component" value="Unassembled WGS sequence"/>
</dbReference>
<dbReference type="PANTHER" id="PTHR31873">
    <property type="entry name" value="L-ASPARTATE DEHYDROGENASE-RELATED"/>
    <property type="match status" value="1"/>
</dbReference>
<dbReference type="OrthoDB" id="15415at2157"/>
<dbReference type="NCBIfam" id="NF009829">
    <property type="entry name" value="PRK13303.1-4"/>
    <property type="match status" value="1"/>
</dbReference>
<comment type="catalytic activity">
    <reaction evidence="6">
        <text>L-aspartate + NAD(+) + H2O = oxaloacetate + NH4(+) + NADH + H(+)</text>
        <dbReference type="Rhea" id="RHEA:11788"/>
        <dbReference type="ChEBI" id="CHEBI:15377"/>
        <dbReference type="ChEBI" id="CHEBI:15378"/>
        <dbReference type="ChEBI" id="CHEBI:16452"/>
        <dbReference type="ChEBI" id="CHEBI:28938"/>
        <dbReference type="ChEBI" id="CHEBI:29991"/>
        <dbReference type="ChEBI" id="CHEBI:57540"/>
        <dbReference type="ChEBI" id="CHEBI:57945"/>
        <dbReference type="EC" id="1.4.1.21"/>
    </reaction>
</comment>
<evidence type="ECO:0000313" key="10">
    <source>
        <dbReference type="EMBL" id="NQS78485.1"/>
    </source>
</evidence>
<keyword evidence="4 6" id="KW-0560">Oxidoreductase</keyword>
<dbReference type="InterPro" id="IPR011182">
    <property type="entry name" value="L-Asp_DH"/>
</dbReference>
<dbReference type="GO" id="GO:0051287">
    <property type="term" value="F:NAD binding"/>
    <property type="evidence" value="ECO:0007669"/>
    <property type="project" value="UniProtKB-UniRule"/>
</dbReference>
<dbReference type="InterPro" id="IPR036291">
    <property type="entry name" value="NAD(P)-bd_dom_sf"/>
</dbReference>
<dbReference type="KEGG" id="mema:MMAB1_1143"/>
<dbReference type="EMBL" id="LT158599">
    <property type="protein sequence ID" value="CVK32356.1"/>
    <property type="molecule type" value="Genomic_DNA"/>
</dbReference>
<dbReference type="EMBL" id="JABMJE010000095">
    <property type="protein sequence ID" value="NQS78485.1"/>
    <property type="molecule type" value="Genomic_DNA"/>
</dbReference>
<feature type="domain" description="Aspartate/homoserine dehydrogenase NAD-binding" evidence="8">
    <location>
        <begin position="8"/>
        <end position="116"/>
    </location>
</feature>
<feature type="domain" description="Aspartate dehydrogenase" evidence="7">
    <location>
        <begin position="155"/>
        <end position="237"/>
    </location>
</feature>
<dbReference type="InterPro" id="IPR022487">
    <property type="entry name" value="Asp_DH_arc"/>
</dbReference>
<reference evidence="10" key="2">
    <citation type="submission" date="2020-05" db="EMBL/GenBank/DDBJ databases">
        <title>The first insight into the ecology of ammonia-tolerant syntrophic propionate oxidizing bacteria.</title>
        <authorList>
            <person name="Singh A."/>
            <person name="Schnurer A."/>
            <person name="Westerholm M."/>
        </authorList>
    </citation>
    <scope>NUCLEOTIDE SEQUENCE</scope>
    <source>
        <strain evidence="10">MAG54</strain>
    </source>
</reference>
<dbReference type="RefSeq" id="WP_062262667.1">
    <property type="nucleotide sequence ID" value="NZ_DAIMMY010000040.1"/>
</dbReference>
<dbReference type="HAMAP" id="MF_01265">
    <property type="entry name" value="NadX"/>
    <property type="match status" value="1"/>
</dbReference>
<gene>
    <name evidence="6 9" type="primary">nadX</name>
    <name evidence="10" type="ORF">HQQ74_07255</name>
    <name evidence="9" type="ORF">MMAB1_1143</name>
</gene>
<dbReference type="Pfam" id="PF01958">
    <property type="entry name" value="Asp_DH_C"/>
    <property type="match status" value="1"/>
</dbReference>
<name>A0A0X3BJN0_9EURY</name>
<proteinExistence type="inferred from homology"/>
<comment type="pathway">
    <text evidence="6">Cofactor biosynthesis; NAD(+) biosynthesis; iminoaspartate from L-aspartate (dehydrogenase route): step 1/1.</text>
</comment>
<dbReference type="UniPathway" id="UPA00253">
    <property type="reaction ID" value="UER00456"/>
</dbReference>
<keyword evidence="5 6" id="KW-0520">NAD</keyword>
<dbReference type="InterPro" id="IPR005106">
    <property type="entry name" value="Asp/hSer_DH_NAD-bd"/>
</dbReference>
<dbReference type="PANTHER" id="PTHR31873:SF6">
    <property type="entry name" value="ASPARTATE DEHYDROGENASE DOMAIN-CONTAINING PROTEIN"/>
    <property type="match status" value="1"/>
</dbReference>
<dbReference type="NCBIfam" id="TIGR03855">
    <property type="entry name" value="NAD_NadX"/>
    <property type="match status" value="1"/>
</dbReference>
<dbReference type="InterPro" id="IPR002811">
    <property type="entry name" value="Asp_DH"/>
</dbReference>
<feature type="binding site" evidence="6">
    <location>
        <position position="175"/>
    </location>
    <ligand>
        <name>NAD(+)</name>
        <dbReference type="ChEBI" id="CHEBI:57540"/>
    </ligand>
</feature>
<dbReference type="AlphaFoldDB" id="A0A0X3BJN0"/>
<dbReference type="Gene3D" id="3.40.50.720">
    <property type="entry name" value="NAD(P)-binding Rossmann-like Domain"/>
    <property type="match status" value="1"/>
</dbReference>
<dbReference type="GeneID" id="27137076"/>
<dbReference type="Gene3D" id="3.30.360.10">
    <property type="entry name" value="Dihydrodipicolinate Reductase, domain 2"/>
    <property type="match status" value="1"/>
</dbReference>
<evidence type="ECO:0000256" key="6">
    <source>
        <dbReference type="HAMAP-Rule" id="MF_01265"/>
    </source>
</evidence>
<comment type="miscellaneous">
    <text evidence="6">The iminoaspartate product is unstable in aqueous solution and can decompose to oxaloacetate and ammonia.</text>
</comment>
<dbReference type="Proteomes" id="UP000069850">
    <property type="component" value="Chromosome 1"/>
</dbReference>
<evidence type="ECO:0000256" key="5">
    <source>
        <dbReference type="ARBA" id="ARBA00023027"/>
    </source>
</evidence>
<reference evidence="9 11" key="1">
    <citation type="submission" date="2016-01" db="EMBL/GenBank/DDBJ databases">
        <authorList>
            <person name="Manzoor S."/>
        </authorList>
    </citation>
    <scope>NUCLEOTIDE SEQUENCE [LARGE SCALE GENOMIC DNA]</scope>
    <source>
        <strain evidence="9">Methanoculleus sp MAB1</strain>
    </source>
</reference>
<evidence type="ECO:0000256" key="2">
    <source>
        <dbReference type="ARBA" id="ARBA00022642"/>
    </source>
</evidence>
<evidence type="ECO:0000259" key="7">
    <source>
        <dbReference type="Pfam" id="PF01958"/>
    </source>
</evidence>
<sequence length="252" mass="27166">MIKIGLLGCGNVGRIIAAHAESIQIVAVFDIIPGRAEELATLCHARAYTDFDAFMQEDFSIVVEAASVDAVRRYAEAVLRSGRDIVVLSVGALADVEFRERLIEVAREVGKKIRIPSGAIIGLDNLKIGQISPPEKLLLRTTKPPASLGMAAGTRTEIFKGLAHDCIKLYPKNINVAVALGLAAGRDADVELWVDPGIERNIHEIFAEGDFGDIYVRVRNVPSPDNPATSYMAALSILTLLKNLENPLVVGT</sequence>
<dbReference type="InterPro" id="IPR020626">
    <property type="entry name" value="Asp_DH_prok"/>
</dbReference>
<evidence type="ECO:0000313" key="9">
    <source>
        <dbReference type="EMBL" id="CVK32356.1"/>
    </source>
</evidence>
<evidence type="ECO:0000256" key="1">
    <source>
        <dbReference type="ARBA" id="ARBA00008331"/>
    </source>
</evidence>
<dbReference type="EC" id="1.4.1.21" evidence="6"/>
<evidence type="ECO:0000256" key="4">
    <source>
        <dbReference type="ARBA" id="ARBA00023002"/>
    </source>
</evidence>
<feature type="active site" evidence="6">
    <location>
        <position position="203"/>
    </location>
</feature>
<comment type="function">
    <text evidence="6">Specifically catalyzes the NAD or NADP-dependent dehydrogenation of L-aspartate to iminoaspartate.</text>
</comment>
<dbReference type="GO" id="GO:0050661">
    <property type="term" value="F:NADP binding"/>
    <property type="evidence" value="ECO:0007669"/>
    <property type="project" value="UniProtKB-UniRule"/>
</dbReference>
<dbReference type="PIRSF" id="PIRSF005227">
    <property type="entry name" value="Asp_dh_NAD_syn"/>
    <property type="match status" value="1"/>
</dbReference>
<dbReference type="GO" id="GO:0016639">
    <property type="term" value="F:oxidoreductase activity, acting on the CH-NH2 group of donors, NAD or NADP as acceptor"/>
    <property type="evidence" value="ECO:0007669"/>
    <property type="project" value="UniProtKB-UniRule"/>
</dbReference>
<comment type="catalytic activity">
    <reaction evidence="6">
        <text>L-aspartate + NADP(+) + H2O = oxaloacetate + NH4(+) + NADPH + H(+)</text>
        <dbReference type="Rhea" id="RHEA:11784"/>
        <dbReference type="ChEBI" id="CHEBI:15377"/>
        <dbReference type="ChEBI" id="CHEBI:15378"/>
        <dbReference type="ChEBI" id="CHEBI:16452"/>
        <dbReference type="ChEBI" id="CHEBI:28938"/>
        <dbReference type="ChEBI" id="CHEBI:29991"/>
        <dbReference type="ChEBI" id="CHEBI:57783"/>
        <dbReference type="ChEBI" id="CHEBI:58349"/>
        <dbReference type="EC" id="1.4.1.21"/>
    </reaction>
</comment>
<evidence type="ECO:0000259" key="8">
    <source>
        <dbReference type="Pfam" id="PF03447"/>
    </source>
</evidence>
<dbReference type="Pfam" id="PF03447">
    <property type="entry name" value="NAD_binding_3"/>
    <property type="match status" value="1"/>
</dbReference>
<evidence type="ECO:0000256" key="3">
    <source>
        <dbReference type="ARBA" id="ARBA00022857"/>
    </source>
</evidence>